<evidence type="ECO:0000313" key="2">
    <source>
        <dbReference type="EMBL" id="KAF2872117.1"/>
    </source>
</evidence>
<evidence type="ECO:0000313" key="3">
    <source>
        <dbReference type="Proteomes" id="UP000481861"/>
    </source>
</evidence>
<feature type="region of interest" description="Disordered" evidence="1">
    <location>
        <begin position="17"/>
        <end position="56"/>
    </location>
</feature>
<reference evidence="2 3" key="1">
    <citation type="submission" date="2020-01" db="EMBL/GenBank/DDBJ databases">
        <authorList>
            <consortium name="DOE Joint Genome Institute"/>
            <person name="Haridas S."/>
            <person name="Albert R."/>
            <person name="Binder M."/>
            <person name="Bloem J."/>
            <person name="Labutti K."/>
            <person name="Salamov A."/>
            <person name="Andreopoulos B."/>
            <person name="Baker S.E."/>
            <person name="Barry K."/>
            <person name="Bills G."/>
            <person name="Bluhm B.H."/>
            <person name="Cannon C."/>
            <person name="Castanera R."/>
            <person name="Culley D.E."/>
            <person name="Daum C."/>
            <person name="Ezra D."/>
            <person name="Gonzalez J.B."/>
            <person name="Henrissat B."/>
            <person name="Kuo A."/>
            <person name="Liang C."/>
            <person name="Lipzen A."/>
            <person name="Lutzoni F."/>
            <person name="Magnuson J."/>
            <person name="Mondo S."/>
            <person name="Nolan M."/>
            <person name="Ohm R."/>
            <person name="Pangilinan J."/>
            <person name="Park H.-J.H."/>
            <person name="Ramirez L."/>
            <person name="Alfaro M."/>
            <person name="Sun H."/>
            <person name="Tritt A."/>
            <person name="Yoshinaga Y."/>
            <person name="Zwiers L.-H.L."/>
            <person name="Turgeon B.G."/>
            <person name="Goodwin S.B."/>
            <person name="Spatafora J.W."/>
            <person name="Crous P.W."/>
            <person name="Grigoriev I.V."/>
        </authorList>
    </citation>
    <scope>NUCLEOTIDE SEQUENCE [LARGE SCALE GENOMIC DNA]</scope>
    <source>
        <strain evidence="2 3">CBS 611.86</strain>
    </source>
</reference>
<dbReference type="AlphaFoldDB" id="A0A7C8I6Q9"/>
<keyword evidence="3" id="KW-1185">Reference proteome</keyword>
<comment type="caution">
    <text evidence="2">The sequence shown here is derived from an EMBL/GenBank/DDBJ whole genome shotgun (WGS) entry which is preliminary data.</text>
</comment>
<dbReference type="EMBL" id="JAADJZ010000010">
    <property type="protein sequence ID" value="KAF2872117.1"/>
    <property type="molecule type" value="Genomic_DNA"/>
</dbReference>
<protein>
    <submittedName>
        <fullName evidence="2">Uncharacterized protein</fullName>
    </submittedName>
</protein>
<gene>
    <name evidence="2" type="ORF">BDV95DRAFT_594381</name>
</gene>
<feature type="compositionally biased region" description="Basic residues" evidence="1">
    <location>
        <begin position="111"/>
        <end position="120"/>
    </location>
</feature>
<proteinExistence type="predicted"/>
<feature type="compositionally biased region" description="Polar residues" evidence="1">
    <location>
        <begin position="35"/>
        <end position="48"/>
    </location>
</feature>
<accession>A0A7C8I6Q9</accession>
<organism evidence="2 3">
    <name type="scientific">Massariosphaeria phaeospora</name>
    <dbReference type="NCBI Taxonomy" id="100035"/>
    <lineage>
        <taxon>Eukaryota</taxon>
        <taxon>Fungi</taxon>
        <taxon>Dikarya</taxon>
        <taxon>Ascomycota</taxon>
        <taxon>Pezizomycotina</taxon>
        <taxon>Dothideomycetes</taxon>
        <taxon>Pleosporomycetidae</taxon>
        <taxon>Pleosporales</taxon>
        <taxon>Pleosporales incertae sedis</taxon>
        <taxon>Massariosphaeria</taxon>
    </lineage>
</organism>
<name>A0A7C8I6Q9_9PLEO</name>
<evidence type="ECO:0000256" key="1">
    <source>
        <dbReference type="SAM" id="MobiDB-lite"/>
    </source>
</evidence>
<feature type="region of interest" description="Disordered" evidence="1">
    <location>
        <begin position="111"/>
        <end position="190"/>
    </location>
</feature>
<dbReference type="Proteomes" id="UP000481861">
    <property type="component" value="Unassembled WGS sequence"/>
</dbReference>
<sequence>MSHVQGWSMLRAAASKTGWGATKLDPRRAVRRPPGSTTARQRPPSSGASAMIHGPSSTGSVLHGGVFFDAVLHAPSPLRLAALPRPPLLHIGLPHVSKPPPDSIHAATAGRLHRGQRGHSPRSTLSSPPLVHPRRRLSAPRPGANQRAPSAPARQHASIPGPPHAPSRTHAQCTHTHKHTGNGGLSTLAVQQPRGTTTTGLQRRPCGPSVSAVARMHMHTALAGHSQRPAATGIIISPPPARRLQPAVSRPSARRVRARRGLLVRPLCPPPARLAVHGNTNTAAGCPPPRRPRVASWGCAVGNAAAAAVSGRPGRAPKHKHKP</sequence>